<feature type="non-terminal residue" evidence="1">
    <location>
        <position position="51"/>
    </location>
</feature>
<protein>
    <submittedName>
        <fullName evidence="1">Undecaprenyl-diphosphatase</fullName>
    </submittedName>
</protein>
<proteinExistence type="predicted"/>
<dbReference type="AlphaFoldDB" id="A0A8J4WN31"/>
<keyword evidence="2" id="KW-1185">Reference proteome</keyword>
<gene>
    <name evidence="1" type="primary">uppP</name>
    <name evidence="1" type="ORF">DAT39_023127</name>
</gene>
<name>A0A8J4WN31_CLAMG</name>
<dbReference type="EMBL" id="QNUK01001445">
    <property type="protein sequence ID" value="KAF5881534.1"/>
    <property type="molecule type" value="Genomic_DNA"/>
</dbReference>
<reference evidence="1" key="1">
    <citation type="submission" date="2020-07" db="EMBL/GenBank/DDBJ databases">
        <title>Clarias magur genome sequencing, assembly and annotation.</title>
        <authorList>
            <person name="Kushwaha B."/>
            <person name="Kumar R."/>
            <person name="Das P."/>
            <person name="Joshi C.G."/>
            <person name="Kumar D."/>
            <person name="Nagpure N.S."/>
            <person name="Pandey M."/>
            <person name="Agarwal S."/>
            <person name="Srivastava S."/>
            <person name="Singh M."/>
            <person name="Sahoo L."/>
            <person name="Jayasankar P."/>
            <person name="Meher P.K."/>
            <person name="Koringa P.G."/>
            <person name="Iquebal M.A."/>
            <person name="Das S.P."/>
            <person name="Bit A."/>
            <person name="Patnaik S."/>
            <person name="Patel N."/>
            <person name="Shah T.M."/>
            <person name="Hinsu A."/>
            <person name="Jena J.K."/>
        </authorList>
    </citation>
    <scope>NUCLEOTIDE SEQUENCE</scope>
    <source>
        <strain evidence="1">CIFAMagur01</strain>
        <tissue evidence="1">Testis</tissue>
    </source>
</reference>
<dbReference type="Proteomes" id="UP000727407">
    <property type="component" value="Unassembled WGS sequence"/>
</dbReference>
<feature type="non-terminal residue" evidence="1">
    <location>
        <position position="1"/>
    </location>
</feature>
<evidence type="ECO:0000313" key="2">
    <source>
        <dbReference type="Proteomes" id="UP000727407"/>
    </source>
</evidence>
<organism evidence="1 2">
    <name type="scientific">Clarias magur</name>
    <name type="common">Asian catfish</name>
    <name type="synonym">Macropteronotus magur</name>
    <dbReference type="NCBI Taxonomy" id="1594786"/>
    <lineage>
        <taxon>Eukaryota</taxon>
        <taxon>Metazoa</taxon>
        <taxon>Chordata</taxon>
        <taxon>Craniata</taxon>
        <taxon>Vertebrata</taxon>
        <taxon>Euteleostomi</taxon>
        <taxon>Actinopterygii</taxon>
        <taxon>Neopterygii</taxon>
        <taxon>Teleostei</taxon>
        <taxon>Ostariophysi</taxon>
        <taxon>Siluriformes</taxon>
        <taxon>Clariidae</taxon>
        <taxon>Clarias</taxon>
    </lineage>
</organism>
<evidence type="ECO:0000313" key="1">
    <source>
        <dbReference type="EMBL" id="KAF5881534.1"/>
    </source>
</evidence>
<comment type="caution">
    <text evidence="1">The sequence shown here is derived from an EMBL/GenBank/DDBJ whole genome shotgun (WGS) entry which is preliminary data.</text>
</comment>
<accession>A0A8J4WN31</accession>
<sequence>TSLPPGFKRAAVTVENRWVENAKVLVMDISRRVDQSGAVLNVGKRERLSAV</sequence>